<evidence type="ECO:0000256" key="4">
    <source>
        <dbReference type="PROSITE-ProRule" id="PRU00221"/>
    </source>
</evidence>
<dbReference type="InterPro" id="IPR015943">
    <property type="entry name" value="WD40/YVTN_repeat-like_dom_sf"/>
</dbReference>
<dbReference type="GO" id="GO:0006888">
    <property type="term" value="P:endoplasmic reticulum to Golgi vesicle-mediated transport"/>
    <property type="evidence" value="ECO:0007669"/>
    <property type="project" value="TreeGrafter"/>
</dbReference>
<dbReference type="GO" id="GO:0006886">
    <property type="term" value="P:intracellular protein transport"/>
    <property type="evidence" value="ECO:0007669"/>
    <property type="project" value="TreeGrafter"/>
</dbReference>
<sequence length="204" mass="23626">MPLRLDVRKKLSSRSDRVKSIDLHPTEPWICASLYNGNVHVWNIESQQLIKTFEVCSAPVRAVRFIARMNWIVTGADDQCLTVYNYNTLERVHQLAEAHSDYIRSIVVHPTQPFILTCSDDTTVRLWDWEKNWKCAQPIIPQFQMLVLKESIVLARNGTLILSASSCSSPAQNEVTSLNRFKRRKRTDYNHKSKRDPPFRKSSV</sequence>
<feature type="region of interest" description="Disordered" evidence="5">
    <location>
        <begin position="179"/>
        <end position="204"/>
    </location>
</feature>
<dbReference type="EMBL" id="CABIJS010000022">
    <property type="protein sequence ID" value="VUZ39835.1"/>
    <property type="molecule type" value="Genomic_DNA"/>
</dbReference>
<gene>
    <name evidence="6" type="ORF">WMSIL1_LOCUS1057</name>
</gene>
<keyword evidence="2 4" id="KW-0853">WD repeat</keyword>
<feature type="repeat" description="WD" evidence="4">
    <location>
        <begin position="96"/>
        <end position="128"/>
    </location>
</feature>
<evidence type="ECO:0000313" key="7">
    <source>
        <dbReference type="Proteomes" id="UP000321570"/>
    </source>
</evidence>
<evidence type="ECO:0000256" key="3">
    <source>
        <dbReference type="ARBA" id="ARBA00022737"/>
    </source>
</evidence>
<dbReference type="Gene3D" id="2.130.10.10">
    <property type="entry name" value="YVTN repeat-like/Quinoprotein amine dehydrogenase"/>
    <property type="match status" value="1"/>
</dbReference>
<dbReference type="PANTHER" id="PTHR19876">
    <property type="entry name" value="COATOMER"/>
    <property type="match status" value="1"/>
</dbReference>
<feature type="compositionally biased region" description="Basic and acidic residues" evidence="5">
    <location>
        <begin position="187"/>
        <end position="204"/>
    </location>
</feature>
<reference evidence="6 7" key="1">
    <citation type="submission" date="2019-07" db="EMBL/GenBank/DDBJ databases">
        <authorList>
            <person name="Jastrzebski P J."/>
            <person name="Paukszto L."/>
            <person name="Jastrzebski P J."/>
        </authorList>
    </citation>
    <scope>NUCLEOTIDE SEQUENCE [LARGE SCALE GENOMIC DNA]</scope>
    <source>
        <strain evidence="6 7">WMS-il1</strain>
    </source>
</reference>
<keyword evidence="7" id="KW-1185">Reference proteome</keyword>
<dbReference type="PROSITE" id="PS00678">
    <property type="entry name" value="WD_REPEATS_1"/>
    <property type="match status" value="1"/>
</dbReference>
<dbReference type="InterPro" id="IPR050844">
    <property type="entry name" value="Coatomer_complex_subunit"/>
</dbReference>
<dbReference type="Pfam" id="PF00400">
    <property type="entry name" value="WD40"/>
    <property type="match status" value="3"/>
</dbReference>
<accession>A0A564XXT1</accession>
<name>A0A564XXT1_HYMDI</name>
<dbReference type="Proteomes" id="UP000321570">
    <property type="component" value="Unassembled WGS sequence"/>
</dbReference>
<feature type="repeat" description="WD" evidence="4">
    <location>
        <begin position="11"/>
        <end position="52"/>
    </location>
</feature>
<dbReference type="InterPro" id="IPR019775">
    <property type="entry name" value="WD40_repeat_CS"/>
</dbReference>
<protein>
    <submittedName>
        <fullName evidence="6">Uncharacterized protein</fullName>
    </submittedName>
</protein>
<dbReference type="PROSITE" id="PS50082">
    <property type="entry name" value="WD_REPEATS_2"/>
    <property type="match status" value="2"/>
</dbReference>
<dbReference type="SUPFAM" id="SSF50978">
    <property type="entry name" value="WD40 repeat-like"/>
    <property type="match status" value="1"/>
</dbReference>
<evidence type="ECO:0000256" key="1">
    <source>
        <dbReference type="ARBA" id="ARBA00004347"/>
    </source>
</evidence>
<evidence type="ECO:0000256" key="5">
    <source>
        <dbReference type="SAM" id="MobiDB-lite"/>
    </source>
</evidence>
<proteinExistence type="predicted"/>
<dbReference type="GO" id="GO:0030126">
    <property type="term" value="C:COPI vesicle coat"/>
    <property type="evidence" value="ECO:0007669"/>
    <property type="project" value="TreeGrafter"/>
</dbReference>
<organism evidence="6 7">
    <name type="scientific">Hymenolepis diminuta</name>
    <name type="common">Rat tapeworm</name>
    <dbReference type="NCBI Taxonomy" id="6216"/>
    <lineage>
        <taxon>Eukaryota</taxon>
        <taxon>Metazoa</taxon>
        <taxon>Spiralia</taxon>
        <taxon>Lophotrochozoa</taxon>
        <taxon>Platyhelminthes</taxon>
        <taxon>Cestoda</taxon>
        <taxon>Eucestoda</taxon>
        <taxon>Cyclophyllidea</taxon>
        <taxon>Hymenolepididae</taxon>
        <taxon>Hymenolepis</taxon>
    </lineage>
</organism>
<evidence type="ECO:0000313" key="6">
    <source>
        <dbReference type="EMBL" id="VUZ39835.1"/>
    </source>
</evidence>
<dbReference type="AlphaFoldDB" id="A0A564XXT1"/>
<dbReference type="SMART" id="SM00320">
    <property type="entry name" value="WD40"/>
    <property type="match status" value="3"/>
</dbReference>
<dbReference type="GO" id="GO:0006891">
    <property type="term" value="P:intra-Golgi vesicle-mediated transport"/>
    <property type="evidence" value="ECO:0007669"/>
    <property type="project" value="TreeGrafter"/>
</dbReference>
<comment type="subcellular location">
    <subcellularLocation>
        <location evidence="1">Cytoplasmic vesicle</location>
        <location evidence="1">COPI-coated vesicle membrane</location>
        <topology evidence="1">Peripheral membrane protein</topology>
        <orientation evidence="1">Cytoplasmic side</orientation>
    </subcellularLocation>
</comment>
<keyword evidence="3" id="KW-0677">Repeat</keyword>
<dbReference type="InterPro" id="IPR036322">
    <property type="entry name" value="WD40_repeat_dom_sf"/>
</dbReference>
<dbReference type="PANTHER" id="PTHR19876:SF2">
    <property type="entry name" value="COATOMER SUBUNIT BETA"/>
    <property type="match status" value="1"/>
</dbReference>
<dbReference type="GO" id="GO:0006890">
    <property type="term" value="P:retrograde vesicle-mediated transport, Golgi to endoplasmic reticulum"/>
    <property type="evidence" value="ECO:0007669"/>
    <property type="project" value="TreeGrafter"/>
</dbReference>
<evidence type="ECO:0000256" key="2">
    <source>
        <dbReference type="ARBA" id="ARBA00022574"/>
    </source>
</evidence>
<dbReference type="PROSITE" id="PS50294">
    <property type="entry name" value="WD_REPEATS_REGION"/>
    <property type="match status" value="1"/>
</dbReference>
<dbReference type="InterPro" id="IPR001680">
    <property type="entry name" value="WD40_rpt"/>
</dbReference>